<evidence type="ECO:0000256" key="1">
    <source>
        <dbReference type="ARBA" id="ARBA00006484"/>
    </source>
</evidence>
<dbReference type="InterPro" id="IPR036291">
    <property type="entry name" value="NAD(P)-bd_dom_sf"/>
</dbReference>
<dbReference type="InterPro" id="IPR002347">
    <property type="entry name" value="SDR_fam"/>
</dbReference>
<dbReference type="PRINTS" id="PR00081">
    <property type="entry name" value="GDHRDH"/>
</dbReference>
<dbReference type="RefSeq" id="WP_092684121.1">
    <property type="nucleotide sequence ID" value="NZ_FNMZ01000008.1"/>
</dbReference>
<accession>A0A1H3DKS7</accession>
<dbReference type="InterPro" id="IPR020904">
    <property type="entry name" value="Sc_DH/Rdtase_CS"/>
</dbReference>
<reference evidence="2 3" key="1">
    <citation type="submission" date="2016-10" db="EMBL/GenBank/DDBJ databases">
        <authorList>
            <person name="de Groot N.N."/>
        </authorList>
    </citation>
    <scope>NUCLEOTIDE SEQUENCE [LARGE SCALE GENOMIC DNA]</scope>
    <source>
        <strain evidence="2 3">DSM 17890</strain>
    </source>
</reference>
<protein>
    <submittedName>
        <fullName evidence="2">3-oxoacyl-[acyl-carrier protein] reductase</fullName>
    </submittedName>
</protein>
<dbReference type="NCBIfam" id="NF005559">
    <property type="entry name" value="PRK07231.1"/>
    <property type="match status" value="1"/>
</dbReference>
<dbReference type="OrthoDB" id="20590at2"/>
<dbReference type="FunFam" id="3.40.50.720:FF:000084">
    <property type="entry name" value="Short-chain dehydrogenase reductase"/>
    <property type="match status" value="1"/>
</dbReference>
<dbReference type="EMBL" id="FNMZ01000008">
    <property type="protein sequence ID" value="SDX66930.1"/>
    <property type="molecule type" value="Genomic_DNA"/>
</dbReference>
<dbReference type="SUPFAM" id="SSF51735">
    <property type="entry name" value="NAD(P)-binding Rossmann-fold domains"/>
    <property type="match status" value="1"/>
</dbReference>
<dbReference type="Proteomes" id="UP000199118">
    <property type="component" value="Unassembled WGS sequence"/>
</dbReference>
<dbReference type="Gene3D" id="3.40.50.720">
    <property type="entry name" value="NAD(P)-binding Rossmann-like Domain"/>
    <property type="match status" value="1"/>
</dbReference>
<dbReference type="GO" id="GO:0016616">
    <property type="term" value="F:oxidoreductase activity, acting on the CH-OH group of donors, NAD or NADP as acceptor"/>
    <property type="evidence" value="ECO:0007669"/>
    <property type="project" value="TreeGrafter"/>
</dbReference>
<proteinExistence type="inferred from homology"/>
<evidence type="ECO:0000313" key="3">
    <source>
        <dbReference type="Proteomes" id="UP000199118"/>
    </source>
</evidence>
<sequence length="254" mass="26072">MTDRFEGRVAAITGAGGGLGRAIAAKMAAEGARLALFDMDPDRLADTAALCPGAIQVVGNSTSAADLARFADETRTAFGPAEFLLPAAGILGKAGAAIDNEEADFDRLFAVNVKGPWLACKTFVPQLRELGGGAIVLFSSTAGLAGSPTLSLYSASKGAITLMTKAMALNHAPDNIRVNCIAPGTIEGPMTDESFRIVGDEAAQLERAKFMLSGIPLGRFGKPVEIAAAVTYLLSDDAAFTTGIALPVDGGRLL</sequence>
<dbReference type="Pfam" id="PF13561">
    <property type="entry name" value="adh_short_C2"/>
    <property type="match status" value="1"/>
</dbReference>
<dbReference type="PROSITE" id="PS00061">
    <property type="entry name" value="ADH_SHORT"/>
    <property type="match status" value="1"/>
</dbReference>
<comment type="similarity">
    <text evidence="1">Belongs to the short-chain dehydrogenases/reductases (SDR) family.</text>
</comment>
<keyword evidence="3" id="KW-1185">Reference proteome</keyword>
<name>A0A1H3DKS7_9RHOB</name>
<gene>
    <name evidence="2" type="ORF">SAMN05444336_10851</name>
</gene>
<organism evidence="2 3">
    <name type="scientific">Albimonas donghaensis</name>
    <dbReference type="NCBI Taxonomy" id="356660"/>
    <lineage>
        <taxon>Bacteria</taxon>
        <taxon>Pseudomonadati</taxon>
        <taxon>Pseudomonadota</taxon>
        <taxon>Alphaproteobacteria</taxon>
        <taxon>Rhodobacterales</taxon>
        <taxon>Paracoccaceae</taxon>
        <taxon>Albimonas</taxon>
    </lineage>
</organism>
<dbReference type="STRING" id="356660.SAMN05444336_10851"/>
<dbReference type="AlphaFoldDB" id="A0A1H3DKS7"/>
<dbReference type="PANTHER" id="PTHR42760">
    <property type="entry name" value="SHORT-CHAIN DEHYDROGENASES/REDUCTASES FAMILY MEMBER"/>
    <property type="match status" value="1"/>
</dbReference>
<evidence type="ECO:0000313" key="2">
    <source>
        <dbReference type="EMBL" id="SDX66930.1"/>
    </source>
</evidence>